<dbReference type="InterPro" id="IPR036291">
    <property type="entry name" value="NAD(P)-bd_dom_sf"/>
</dbReference>
<evidence type="ECO:0000256" key="2">
    <source>
        <dbReference type="ARBA" id="ARBA00005010"/>
    </source>
</evidence>
<feature type="transmembrane region" description="Helical" evidence="10">
    <location>
        <begin position="331"/>
        <end position="351"/>
    </location>
</feature>
<evidence type="ECO:0000256" key="5">
    <source>
        <dbReference type="ARBA" id="ARBA00023002"/>
    </source>
</evidence>
<dbReference type="PANTHER" id="PTHR35330">
    <property type="entry name" value="SIROHEME BIOSYNTHESIS PROTEIN MET8"/>
    <property type="match status" value="1"/>
</dbReference>
<keyword evidence="5" id="KW-0560">Oxidoreductase</keyword>
<comment type="subcellular location">
    <subcellularLocation>
        <location evidence="10">Cell membrane</location>
        <topology evidence="10">Multi-pass membrane protein</topology>
    </subcellularLocation>
    <subcellularLocation>
        <location evidence="1">Membrane</location>
        <topology evidence="1">Multi-pass membrane protein</topology>
    </subcellularLocation>
</comment>
<evidence type="ECO:0000256" key="1">
    <source>
        <dbReference type="ARBA" id="ARBA00004141"/>
    </source>
</evidence>
<dbReference type="Gene3D" id="3.40.50.720">
    <property type="entry name" value="NAD(P)-binding Rossmann-like Domain"/>
    <property type="match status" value="1"/>
</dbReference>
<evidence type="ECO:0000313" key="12">
    <source>
        <dbReference type="EMBL" id="GAA4048737.1"/>
    </source>
</evidence>
<keyword evidence="7 10" id="KW-0472">Membrane</keyword>
<evidence type="ECO:0000313" key="13">
    <source>
        <dbReference type="Proteomes" id="UP001501469"/>
    </source>
</evidence>
<dbReference type="InterPro" id="IPR028161">
    <property type="entry name" value="Met8-like"/>
</dbReference>
<feature type="transmembrane region" description="Helical" evidence="10">
    <location>
        <begin position="263"/>
        <end position="287"/>
    </location>
</feature>
<comment type="caution">
    <text evidence="12">The sequence shown here is derived from an EMBL/GenBank/DDBJ whole genome shotgun (WGS) entry which is preliminary data.</text>
</comment>
<reference evidence="13" key="1">
    <citation type="journal article" date="2019" name="Int. J. Syst. Evol. Microbiol.">
        <title>The Global Catalogue of Microorganisms (GCM) 10K type strain sequencing project: providing services to taxonomists for standard genome sequencing and annotation.</title>
        <authorList>
            <consortium name="The Broad Institute Genomics Platform"/>
            <consortium name="The Broad Institute Genome Sequencing Center for Infectious Disease"/>
            <person name="Wu L."/>
            <person name="Ma J."/>
        </authorList>
    </citation>
    <scope>NUCLEOTIDE SEQUENCE [LARGE SCALE GENOMIC DNA]</scope>
    <source>
        <strain evidence="13">JCM 17225</strain>
    </source>
</reference>
<evidence type="ECO:0000256" key="10">
    <source>
        <dbReference type="RuleBase" id="RU363041"/>
    </source>
</evidence>
<feature type="transmembrane region" description="Helical" evidence="10">
    <location>
        <begin position="395"/>
        <end position="417"/>
    </location>
</feature>
<evidence type="ECO:0000259" key="11">
    <source>
        <dbReference type="Pfam" id="PF14824"/>
    </source>
</evidence>
<organism evidence="12 13">
    <name type="scientific">Hymenobacter glaciei</name>
    <dbReference type="NCBI Taxonomy" id="877209"/>
    <lineage>
        <taxon>Bacteria</taxon>
        <taxon>Pseudomonadati</taxon>
        <taxon>Bacteroidota</taxon>
        <taxon>Cytophagia</taxon>
        <taxon>Cytophagales</taxon>
        <taxon>Hymenobacteraceae</taxon>
        <taxon>Hymenobacter</taxon>
    </lineage>
</organism>
<comment type="pathway">
    <text evidence="2">Porphyrin-containing compound metabolism; siroheme biosynthesis; sirohydrochlorin from precorrin-2: step 1/1.</text>
</comment>
<evidence type="ECO:0000256" key="6">
    <source>
        <dbReference type="ARBA" id="ARBA00023027"/>
    </source>
</evidence>
<dbReference type="Gene3D" id="3.30.160.110">
    <property type="entry name" value="Siroheme synthase, domain 2"/>
    <property type="match status" value="1"/>
</dbReference>
<dbReference type="PANTHER" id="PTHR35330:SF1">
    <property type="entry name" value="SIROHEME BIOSYNTHESIS PROTEIN MET8"/>
    <property type="match status" value="1"/>
</dbReference>
<dbReference type="InterPro" id="IPR006367">
    <property type="entry name" value="Sirohaem_synthase_N"/>
</dbReference>
<protein>
    <recommendedName>
        <fullName evidence="10">Probable membrane transporter protein</fullName>
    </recommendedName>
</protein>
<feature type="domain" description="Siroheme synthase central" evidence="11">
    <location>
        <begin position="147"/>
        <end position="170"/>
    </location>
</feature>
<keyword evidence="8" id="KW-0627">Porphyrin biosynthesis</keyword>
<dbReference type="Pfam" id="PF01925">
    <property type="entry name" value="TauE"/>
    <property type="match status" value="1"/>
</dbReference>
<sequence>MPTNNPTPATPAVATLPPESAPAANNLFPIFLKLDTMRVLLVGGGNVGLEKLGAILRNSPETAVTVVAPLLLPELRELAARHPRVQLHQRPYQDSDLDNADILFLATDDVELHRYIGTAAAARHLLTNVADTPALCDFYLSSVLQKGDLKIAISTNGKSPTVGKRLREVLAEVLPAELASVLGQMTIIRSRLQGDFAEKVKSLNAVTAELANGPAYETPATVYWRRVATAALFTFAVFILLNIISYYFTPAQVWELARSSGTFYTFVAVGFVAQMVDGVLGMGYGVVSAISLMSLGLSPVSVSASIHTAEVFASGASGYNHYRFGNVNKRLFRVLLLPGIAGSVSGALLLAHYGETYASYVKPVLAVYLLFLGLRIISKAFQNVARQRKKVKNAGWLAGAGGFLDSFGGGGWGPLVTSTLIANGRTPQYVIGTVSLVEFFVTFASAFTFFTILGISHWQIVLGLIVGGVAAAPIAARLAGRLPTRWMFVGVGLMVIVWSLWALRKLL</sequence>
<accession>A0ABP7UPC8</accession>
<comment type="catalytic activity">
    <reaction evidence="9">
        <text>precorrin-2 + NAD(+) = sirohydrochlorin + NADH + 2 H(+)</text>
        <dbReference type="Rhea" id="RHEA:15613"/>
        <dbReference type="ChEBI" id="CHEBI:15378"/>
        <dbReference type="ChEBI" id="CHEBI:57540"/>
        <dbReference type="ChEBI" id="CHEBI:57945"/>
        <dbReference type="ChEBI" id="CHEBI:58351"/>
        <dbReference type="ChEBI" id="CHEBI:58827"/>
        <dbReference type="EC" id="1.3.1.76"/>
    </reaction>
</comment>
<feature type="transmembrane region" description="Helical" evidence="10">
    <location>
        <begin position="429"/>
        <end position="453"/>
    </location>
</feature>
<feature type="transmembrane region" description="Helical" evidence="10">
    <location>
        <begin position="460"/>
        <end position="480"/>
    </location>
</feature>
<gene>
    <name evidence="12" type="ORF">GCM10022409_39070</name>
</gene>
<evidence type="ECO:0000256" key="8">
    <source>
        <dbReference type="ARBA" id="ARBA00023244"/>
    </source>
</evidence>
<keyword evidence="13" id="KW-1185">Reference proteome</keyword>
<feature type="transmembrane region" description="Helical" evidence="10">
    <location>
        <begin position="486"/>
        <end position="503"/>
    </location>
</feature>
<dbReference type="SUPFAM" id="SSF51735">
    <property type="entry name" value="NAD(P)-binding Rossmann-fold domains"/>
    <property type="match status" value="1"/>
</dbReference>
<evidence type="ECO:0000256" key="7">
    <source>
        <dbReference type="ARBA" id="ARBA00023136"/>
    </source>
</evidence>
<comment type="similarity">
    <text evidence="10">Belongs to the 4-toluene sulfonate uptake permease (TSUP) (TC 2.A.102) family.</text>
</comment>
<proteinExistence type="inferred from homology"/>
<dbReference type="Pfam" id="PF13241">
    <property type="entry name" value="NAD_binding_7"/>
    <property type="match status" value="1"/>
</dbReference>
<dbReference type="InterPro" id="IPR028281">
    <property type="entry name" value="Sirohaem_synthase_central"/>
</dbReference>
<name>A0ABP7UPC8_9BACT</name>
<evidence type="ECO:0000256" key="4">
    <source>
        <dbReference type="ARBA" id="ARBA00022989"/>
    </source>
</evidence>
<dbReference type="Proteomes" id="UP001501469">
    <property type="component" value="Unassembled WGS sequence"/>
</dbReference>
<dbReference type="InterPro" id="IPR002781">
    <property type="entry name" value="TM_pro_TauE-like"/>
</dbReference>
<evidence type="ECO:0000256" key="3">
    <source>
        <dbReference type="ARBA" id="ARBA00022692"/>
    </source>
</evidence>
<dbReference type="SUPFAM" id="SSF75615">
    <property type="entry name" value="Siroheme synthase middle domains-like"/>
    <property type="match status" value="1"/>
</dbReference>
<feature type="transmembrane region" description="Helical" evidence="10">
    <location>
        <begin position="357"/>
        <end position="374"/>
    </location>
</feature>
<keyword evidence="6" id="KW-0520">NAD</keyword>
<evidence type="ECO:0000256" key="9">
    <source>
        <dbReference type="ARBA" id="ARBA00047561"/>
    </source>
</evidence>
<keyword evidence="4 10" id="KW-1133">Transmembrane helix</keyword>
<dbReference type="EMBL" id="BAABDK010000030">
    <property type="protein sequence ID" value="GAA4048737.1"/>
    <property type="molecule type" value="Genomic_DNA"/>
</dbReference>
<keyword evidence="10" id="KW-1003">Cell membrane</keyword>
<dbReference type="Pfam" id="PF14824">
    <property type="entry name" value="Sirohm_synth_M"/>
    <property type="match status" value="1"/>
</dbReference>
<feature type="transmembrane region" description="Helical" evidence="10">
    <location>
        <begin position="227"/>
        <end position="248"/>
    </location>
</feature>
<dbReference type="RefSeq" id="WP_345057965.1">
    <property type="nucleotide sequence ID" value="NZ_BAABDK010000030.1"/>
</dbReference>
<keyword evidence="3 10" id="KW-0812">Transmembrane</keyword>
<dbReference type="NCBIfam" id="TIGR01470">
    <property type="entry name" value="cysG_Nterm"/>
    <property type="match status" value="1"/>
</dbReference>